<dbReference type="PROSITE" id="PS00445">
    <property type="entry name" value="FGGY_KINASES_2"/>
    <property type="match status" value="1"/>
</dbReference>
<evidence type="ECO:0000259" key="13">
    <source>
        <dbReference type="Pfam" id="PF02782"/>
    </source>
</evidence>
<evidence type="ECO:0000256" key="3">
    <source>
        <dbReference type="ARBA" id="ARBA00022679"/>
    </source>
</evidence>
<evidence type="ECO:0000256" key="4">
    <source>
        <dbReference type="ARBA" id="ARBA00022741"/>
    </source>
</evidence>
<dbReference type="InterPro" id="IPR018485">
    <property type="entry name" value="FGGY_C"/>
</dbReference>
<dbReference type="AlphaFoldDB" id="A0A2L0UDB6"/>
<feature type="binding site" evidence="10">
    <location>
        <position position="84"/>
    </location>
    <ligand>
        <name>sn-glycerol 3-phosphate</name>
        <dbReference type="ChEBI" id="CHEBI:57597"/>
    </ligand>
</feature>
<dbReference type="SUPFAM" id="SSF53067">
    <property type="entry name" value="Actin-like ATPase domain"/>
    <property type="match status" value="2"/>
</dbReference>
<reference evidence="14 15" key="1">
    <citation type="submission" date="2017-11" db="EMBL/GenBank/DDBJ databases">
        <title>Draft genome of Arthrobacter agilis strain UMCV2, a plant growth-promoting rhizobacterium and biocontrol capacity of phytopathogenic fungi.</title>
        <authorList>
            <person name="Martinez-Camara R."/>
            <person name="Santoyo G."/>
            <person name="Moreno-Hagelsieb G."/>
            <person name="Valencia-Cantero E."/>
        </authorList>
    </citation>
    <scope>NUCLEOTIDE SEQUENCE [LARGE SCALE GENOMIC DNA]</scope>
    <source>
        <strain evidence="14 15">UMCV2</strain>
    </source>
</reference>
<evidence type="ECO:0000256" key="5">
    <source>
        <dbReference type="ARBA" id="ARBA00022777"/>
    </source>
</evidence>
<feature type="binding site" evidence="10">
    <location>
        <position position="13"/>
    </location>
    <ligand>
        <name>ADP</name>
        <dbReference type="ChEBI" id="CHEBI:456216"/>
    </ligand>
</feature>
<feature type="binding site" evidence="10">
    <location>
        <position position="269"/>
    </location>
    <ligand>
        <name>ATP</name>
        <dbReference type="ChEBI" id="CHEBI:30616"/>
    </ligand>
</feature>
<feature type="binding site" evidence="10">
    <location>
        <position position="247"/>
    </location>
    <ligand>
        <name>glycerol</name>
        <dbReference type="ChEBI" id="CHEBI:17754"/>
    </ligand>
</feature>
<dbReference type="Pfam" id="PF02782">
    <property type="entry name" value="FGGY_C"/>
    <property type="match status" value="1"/>
</dbReference>
<dbReference type="FunFam" id="3.30.420.40:FF:000007">
    <property type="entry name" value="Glycerol kinase"/>
    <property type="match status" value="1"/>
</dbReference>
<dbReference type="RefSeq" id="WP_208741194.1">
    <property type="nucleotide sequence ID" value="NZ_CP024915.1"/>
</dbReference>
<feature type="binding site" evidence="10">
    <location>
        <position position="17"/>
    </location>
    <ligand>
        <name>ADP</name>
        <dbReference type="ChEBI" id="CHEBI:456216"/>
    </ligand>
</feature>
<dbReference type="HAMAP" id="MF_00186">
    <property type="entry name" value="Glycerol_kin"/>
    <property type="match status" value="1"/>
</dbReference>
<keyword evidence="5 10" id="KW-0418">Kinase</keyword>
<evidence type="ECO:0000256" key="8">
    <source>
        <dbReference type="ARBA" id="ARBA00052101"/>
    </source>
</evidence>
<feature type="binding site" evidence="10">
    <location>
        <position position="83"/>
    </location>
    <ligand>
        <name>sn-glycerol 3-phosphate</name>
        <dbReference type="ChEBI" id="CHEBI:57597"/>
    </ligand>
</feature>
<keyword evidence="4 10" id="KW-0547">Nucleotide-binding</keyword>
<feature type="binding site" evidence="10">
    <location>
        <position position="247"/>
    </location>
    <ligand>
        <name>sn-glycerol 3-phosphate</name>
        <dbReference type="ChEBI" id="CHEBI:57597"/>
    </ligand>
</feature>
<comment type="catalytic activity">
    <reaction evidence="8 10">
        <text>glycerol + ATP = sn-glycerol 3-phosphate + ADP + H(+)</text>
        <dbReference type="Rhea" id="RHEA:21644"/>
        <dbReference type="ChEBI" id="CHEBI:15378"/>
        <dbReference type="ChEBI" id="CHEBI:17754"/>
        <dbReference type="ChEBI" id="CHEBI:30616"/>
        <dbReference type="ChEBI" id="CHEBI:57597"/>
        <dbReference type="ChEBI" id="CHEBI:456216"/>
        <dbReference type="EC" id="2.7.1.30"/>
    </reaction>
</comment>
<feature type="binding site" evidence="10">
    <location>
        <position position="135"/>
    </location>
    <ligand>
        <name>glycerol</name>
        <dbReference type="ChEBI" id="CHEBI:17754"/>
    </ligand>
</feature>
<dbReference type="UniPathway" id="UPA00618">
    <property type="reaction ID" value="UER00672"/>
</dbReference>
<dbReference type="InterPro" id="IPR043129">
    <property type="entry name" value="ATPase_NBD"/>
</dbReference>
<comment type="activity regulation">
    <text evidence="10">Inhibited by fructose 1,6-bisphosphate (FBP).</text>
</comment>
<comment type="function">
    <text evidence="9 10">Key enzyme in the regulation of glycerol uptake and metabolism. Catalyzes the phosphorylation of glycerol to yield sn-glycerol 3-phosphate.</text>
</comment>
<evidence type="ECO:0000256" key="6">
    <source>
        <dbReference type="ARBA" id="ARBA00022798"/>
    </source>
</evidence>
<dbReference type="Gene3D" id="3.30.420.40">
    <property type="match status" value="2"/>
</dbReference>
<feature type="binding site" evidence="10">
    <location>
        <position position="83"/>
    </location>
    <ligand>
        <name>glycerol</name>
        <dbReference type="ChEBI" id="CHEBI:17754"/>
    </ligand>
</feature>
<feature type="binding site" evidence="10">
    <location>
        <position position="14"/>
    </location>
    <ligand>
        <name>ATP</name>
        <dbReference type="ChEBI" id="CHEBI:30616"/>
    </ligand>
</feature>
<dbReference type="PANTHER" id="PTHR10196">
    <property type="entry name" value="SUGAR KINASE"/>
    <property type="match status" value="1"/>
</dbReference>
<dbReference type="CDD" id="cd07769">
    <property type="entry name" value="ASKHA_NBD_FGGY_GK"/>
    <property type="match status" value="1"/>
</dbReference>
<feature type="binding site" evidence="10">
    <location>
        <position position="313"/>
    </location>
    <ligand>
        <name>ADP</name>
        <dbReference type="ChEBI" id="CHEBI:456216"/>
    </ligand>
</feature>
<protein>
    <recommendedName>
        <fullName evidence="10">Glycerol kinase</fullName>
        <ecNumber evidence="10">2.7.1.30</ecNumber>
    </recommendedName>
    <alternativeName>
        <fullName evidence="10">ATP:glycerol 3-phosphotransferase</fullName>
    </alternativeName>
    <alternativeName>
        <fullName evidence="10">Glycerokinase</fullName>
        <shortName evidence="10">GK</shortName>
    </alternativeName>
</protein>
<feature type="binding site" evidence="10">
    <location>
        <position position="414"/>
    </location>
    <ligand>
        <name>ADP</name>
        <dbReference type="ChEBI" id="CHEBI:456216"/>
    </ligand>
</feature>
<dbReference type="NCBIfam" id="NF000756">
    <property type="entry name" value="PRK00047.1"/>
    <property type="match status" value="1"/>
</dbReference>
<feature type="binding site" evidence="10">
    <location>
        <position position="13"/>
    </location>
    <ligand>
        <name>ATP</name>
        <dbReference type="ChEBI" id="CHEBI:30616"/>
    </ligand>
</feature>
<evidence type="ECO:0000313" key="15">
    <source>
        <dbReference type="Proteomes" id="UP000239187"/>
    </source>
</evidence>
<dbReference type="GO" id="GO:0005829">
    <property type="term" value="C:cytosol"/>
    <property type="evidence" value="ECO:0007669"/>
    <property type="project" value="TreeGrafter"/>
</dbReference>
<organism evidence="14 15">
    <name type="scientific">Arthrobacter agilis</name>
    <dbReference type="NCBI Taxonomy" id="37921"/>
    <lineage>
        <taxon>Bacteria</taxon>
        <taxon>Bacillati</taxon>
        <taxon>Actinomycetota</taxon>
        <taxon>Actinomycetes</taxon>
        <taxon>Micrococcales</taxon>
        <taxon>Micrococcaceae</taxon>
        <taxon>Arthrobacter</taxon>
    </lineage>
</organism>
<evidence type="ECO:0000256" key="1">
    <source>
        <dbReference type="ARBA" id="ARBA00005190"/>
    </source>
</evidence>
<feature type="binding site" evidence="10">
    <location>
        <position position="13"/>
    </location>
    <ligand>
        <name>sn-glycerol 3-phosphate</name>
        <dbReference type="ChEBI" id="CHEBI:57597"/>
    </ligand>
</feature>
<dbReference type="InterPro" id="IPR018483">
    <property type="entry name" value="Carb_kinase_FGGY_CS"/>
</dbReference>
<feature type="binding site" evidence="10">
    <location>
        <position position="317"/>
    </location>
    <ligand>
        <name>ATP</name>
        <dbReference type="ChEBI" id="CHEBI:30616"/>
    </ligand>
</feature>
<feature type="domain" description="Carbohydrate kinase FGGY N-terminal" evidence="12">
    <location>
        <begin position="5"/>
        <end position="254"/>
    </location>
</feature>
<dbReference type="PROSITE" id="PS00933">
    <property type="entry name" value="FGGY_KINASES_1"/>
    <property type="match status" value="1"/>
</dbReference>
<feature type="binding site" evidence="10">
    <location>
        <position position="418"/>
    </location>
    <ligand>
        <name>ADP</name>
        <dbReference type="ChEBI" id="CHEBI:456216"/>
    </ligand>
</feature>
<name>A0A2L0UDB6_9MICC</name>
<keyword evidence="6 10" id="KW-0319">Glycerol metabolism</keyword>
<feature type="binding site" evidence="10">
    <location>
        <position position="269"/>
    </location>
    <ligand>
        <name>ADP</name>
        <dbReference type="ChEBI" id="CHEBI:456216"/>
    </ligand>
</feature>
<dbReference type="InterPro" id="IPR018484">
    <property type="entry name" value="FGGY_N"/>
</dbReference>
<evidence type="ECO:0000256" key="11">
    <source>
        <dbReference type="RuleBase" id="RU003733"/>
    </source>
</evidence>
<dbReference type="PANTHER" id="PTHR10196:SF69">
    <property type="entry name" value="GLYCEROL KINASE"/>
    <property type="match status" value="1"/>
</dbReference>
<dbReference type="GO" id="GO:0005524">
    <property type="term" value="F:ATP binding"/>
    <property type="evidence" value="ECO:0007669"/>
    <property type="project" value="UniProtKB-UniRule"/>
</dbReference>
<evidence type="ECO:0000256" key="2">
    <source>
        <dbReference type="ARBA" id="ARBA00009156"/>
    </source>
</evidence>
<dbReference type="GO" id="GO:0019563">
    <property type="term" value="P:glycerol catabolic process"/>
    <property type="evidence" value="ECO:0007669"/>
    <property type="project" value="UniProtKB-UniRule"/>
</dbReference>
<dbReference type="Pfam" id="PF00370">
    <property type="entry name" value="FGGY_N"/>
    <property type="match status" value="1"/>
</dbReference>
<evidence type="ECO:0000313" key="14">
    <source>
        <dbReference type="EMBL" id="AUZ87216.1"/>
    </source>
</evidence>
<accession>A0A2L0UDB6</accession>
<comment type="pathway">
    <text evidence="1 10">Polyol metabolism; glycerol degradation via glycerol kinase pathway; sn-glycerol 3-phosphate from glycerol: step 1/1.</text>
</comment>
<comment type="similarity">
    <text evidence="2 10 11">Belongs to the FGGY kinase family.</text>
</comment>
<dbReference type="InterPro" id="IPR000577">
    <property type="entry name" value="Carb_kinase_FGGY"/>
</dbReference>
<feature type="binding site" evidence="10">
    <location>
        <position position="135"/>
    </location>
    <ligand>
        <name>sn-glycerol 3-phosphate</name>
        <dbReference type="ChEBI" id="CHEBI:57597"/>
    </ligand>
</feature>
<evidence type="ECO:0000259" key="12">
    <source>
        <dbReference type="Pfam" id="PF00370"/>
    </source>
</evidence>
<dbReference type="GO" id="GO:0004370">
    <property type="term" value="F:glycerol kinase activity"/>
    <property type="evidence" value="ECO:0007669"/>
    <property type="project" value="UniProtKB-UniRule"/>
</dbReference>
<feature type="domain" description="Carbohydrate kinase FGGY C-terminal" evidence="13">
    <location>
        <begin position="264"/>
        <end position="453"/>
    </location>
</feature>
<evidence type="ECO:0000256" key="10">
    <source>
        <dbReference type="HAMAP-Rule" id="MF_00186"/>
    </source>
</evidence>
<sequence length="505" mass="55083">MSQQYVIAIDQGTTSSRAIVFDHKGDIVSSGQKEHEQIFPKAGWVEHDPAEIWGNTREVIGTALSRANLTRHDIAAVGITNQRETAVVWDRTTGKAVYNAIVWQDTRTQNIVDELAQDGGVERYKAKVGLPLATYFSGTKIKWILDNVDGAREKAEAGDLLFGNTDSWVTWNLTGGTDGGVHITDVTNASRTLFMDLETLSWDESILADFGVPLSMMPEIRSSSEVYGTVHTSQLLRETPVAGILGDQQAATFGQAAFDKGGAKNTYGTGNFMIVNTGEEIVHSKNGLLTTVCYRLGDAKPVYALEGSIAVTGSLVQWLRDNLGIIKSAPEVEQLATTVDDNGGVYIVPAFSGLFAPYWRADARGAIVGMTRFVNKGHIARAALEATAFQTREVLDAANADSGVNMEDLRVDGGMVANDALMQFQADILGIPVIRPKVTETTALGAAYAAGLAVGFWKDTDELATNWAEDKRWNPSMDEAERERQLRLWKKAVTKTFDWVDEDVR</sequence>
<feature type="binding site" evidence="10">
    <location>
        <position position="414"/>
    </location>
    <ligand>
        <name>ATP</name>
        <dbReference type="ChEBI" id="CHEBI:30616"/>
    </ligand>
</feature>
<dbReference type="GO" id="GO:0006072">
    <property type="term" value="P:glycerol-3-phosphate metabolic process"/>
    <property type="evidence" value="ECO:0007669"/>
    <property type="project" value="InterPro"/>
</dbReference>
<dbReference type="Proteomes" id="UP000239187">
    <property type="component" value="Chromosome"/>
</dbReference>
<dbReference type="EMBL" id="CP024915">
    <property type="protein sequence ID" value="AUZ87216.1"/>
    <property type="molecule type" value="Genomic_DNA"/>
</dbReference>
<evidence type="ECO:0000256" key="9">
    <source>
        <dbReference type="ARBA" id="ARBA00054633"/>
    </source>
</evidence>
<keyword evidence="7 10" id="KW-0067">ATP-binding</keyword>
<gene>
    <name evidence="10 14" type="primary">glpK</name>
    <name evidence="14" type="ORF">CVO76_05885</name>
</gene>
<dbReference type="NCBIfam" id="TIGR01311">
    <property type="entry name" value="glycerol_kin"/>
    <property type="match status" value="1"/>
</dbReference>
<feature type="binding site" evidence="10">
    <location>
        <position position="313"/>
    </location>
    <ligand>
        <name>ATP</name>
        <dbReference type="ChEBI" id="CHEBI:30616"/>
    </ligand>
</feature>
<keyword evidence="3 10" id="KW-0808">Transferase</keyword>
<evidence type="ECO:0000256" key="7">
    <source>
        <dbReference type="ARBA" id="ARBA00022840"/>
    </source>
</evidence>
<feature type="binding site" evidence="10">
    <location>
        <position position="15"/>
    </location>
    <ligand>
        <name>ATP</name>
        <dbReference type="ChEBI" id="CHEBI:30616"/>
    </ligand>
</feature>
<dbReference type="FunFam" id="3.30.420.40:FF:000008">
    <property type="entry name" value="Glycerol kinase"/>
    <property type="match status" value="1"/>
</dbReference>
<feature type="binding site" evidence="10">
    <location>
        <position position="84"/>
    </location>
    <ligand>
        <name>glycerol</name>
        <dbReference type="ChEBI" id="CHEBI:17754"/>
    </ligand>
</feature>
<proteinExistence type="inferred from homology"/>
<dbReference type="InterPro" id="IPR005999">
    <property type="entry name" value="Glycerol_kin"/>
</dbReference>
<dbReference type="EC" id="2.7.1.30" evidence="10"/>
<dbReference type="PIRSF" id="PIRSF000538">
    <property type="entry name" value="GlpK"/>
    <property type="match status" value="1"/>
</dbReference>
<feature type="binding site" evidence="10">
    <location>
        <position position="248"/>
    </location>
    <ligand>
        <name>glycerol</name>
        <dbReference type="ChEBI" id="CHEBI:17754"/>
    </ligand>
</feature>